<evidence type="ECO:0000313" key="3">
    <source>
        <dbReference type="Proteomes" id="UP000325577"/>
    </source>
</evidence>
<dbReference type="EMBL" id="CM018052">
    <property type="protein sequence ID" value="KAA8515376.1"/>
    <property type="molecule type" value="Genomic_DNA"/>
</dbReference>
<dbReference type="PANTHER" id="PTHR34049:SF1">
    <property type="entry name" value="F-BOX PROTEIN SKIP27"/>
    <property type="match status" value="1"/>
</dbReference>
<evidence type="ECO:0000259" key="1">
    <source>
        <dbReference type="PROSITE" id="PS50181"/>
    </source>
</evidence>
<organism evidence="2 3">
    <name type="scientific">Nyssa sinensis</name>
    <dbReference type="NCBI Taxonomy" id="561372"/>
    <lineage>
        <taxon>Eukaryota</taxon>
        <taxon>Viridiplantae</taxon>
        <taxon>Streptophyta</taxon>
        <taxon>Embryophyta</taxon>
        <taxon>Tracheophyta</taxon>
        <taxon>Spermatophyta</taxon>
        <taxon>Magnoliopsida</taxon>
        <taxon>eudicotyledons</taxon>
        <taxon>Gunneridae</taxon>
        <taxon>Pentapetalae</taxon>
        <taxon>asterids</taxon>
        <taxon>Cornales</taxon>
        <taxon>Nyssaceae</taxon>
        <taxon>Nyssa</taxon>
    </lineage>
</organism>
<dbReference type="AlphaFoldDB" id="A0A5J4ZCD3"/>
<dbReference type="OrthoDB" id="786450at2759"/>
<reference evidence="2 3" key="1">
    <citation type="submission" date="2019-09" db="EMBL/GenBank/DDBJ databases">
        <title>A chromosome-level genome assembly of the Chinese tupelo Nyssa sinensis.</title>
        <authorList>
            <person name="Yang X."/>
            <person name="Kang M."/>
            <person name="Yang Y."/>
            <person name="Xiong H."/>
            <person name="Wang M."/>
            <person name="Zhang Z."/>
            <person name="Wang Z."/>
            <person name="Wu H."/>
            <person name="Ma T."/>
            <person name="Liu J."/>
            <person name="Xi Z."/>
        </authorList>
    </citation>
    <scope>NUCLEOTIDE SEQUENCE [LARGE SCALE GENOMIC DNA]</scope>
    <source>
        <strain evidence="2">J267</strain>
        <tissue evidence="2">Leaf</tissue>
    </source>
</reference>
<dbReference type="Proteomes" id="UP000325577">
    <property type="component" value="Linkage Group LG9"/>
</dbReference>
<sequence>MEKSDLVGSFLDWNRKELKSMALGMTCSSNVNRPNGELGLGSVRYTRSFSFGRKRIFISNNMDVDATVTTPTKKQCNEILNSEKSLLEALPRDILIRILCGVNHDDLKQLFHVSKSIREAVSLDCLGIKKFFYQIILASLMIIDLFCVSMNHQTLIAKQWHFAYSTPTKTSAFRSSIDLEDPSDLDEVEAPNAPKQSRCYRSRVGRKKMANISVALFATPDEERWPRKDLFMEMETEI</sequence>
<dbReference type="InterPro" id="IPR036047">
    <property type="entry name" value="F-box-like_dom_sf"/>
</dbReference>
<feature type="domain" description="F-box" evidence="1">
    <location>
        <begin position="84"/>
        <end position="135"/>
    </location>
</feature>
<dbReference type="InterPro" id="IPR001810">
    <property type="entry name" value="F-box_dom"/>
</dbReference>
<protein>
    <recommendedName>
        <fullName evidence="1">F-box domain-containing protein</fullName>
    </recommendedName>
</protein>
<dbReference type="SUPFAM" id="SSF81383">
    <property type="entry name" value="F-box domain"/>
    <property type="match status" value="1"/>
</dbReference>
<keyword evidence="3" id="KW-1185">Reference proteome</keyword>
<dbReference type="PROSITE" id="PS50181">
    <property type="entry name" value="FBOX"/>
    <property type="match status" value="1"/>
</dbReference>
<name>A0A5J4ZCD3_9ASTE</name>
<dbReference type="PANTHER" id="PTHR34049">
    <property type="entry name" value="F-BOX PROTEIN SKIP27"/>
    <property type="match status" value="1"/>
</dbReference>
<accession>A0A5J4ZCD3</accession>
<proteinExistence type="predicted"/>
<dbReference type="InterPro" id="IPR045286">
    <property type="entry name" value="FBS1-like"/>
</dbReference>
<gene>
    <name evidence="2" type="ORF">F0562_019013</name>
</gene>
<evidence type="ECO:0000313" key="2">
    <source>
        <dbReference type="EMBL" id="KAA8515376.1"/>
    </source>
</evidence>